<dbReference type="EMBL" id="JAYMYQ010000003">
    <property type="protein sequence ID" value="KAK7345123.1"/>
    <property type="molecule type" value="Genomic_DNA"/>
</dbReference>
<proteinExistence type="predicted"/>
<name>A0AAN9QVX5_CANGL</name>
<gene>
    <name evidence="1" type="ORF">VNO77_15582</name>
</gene>
<comment type="caution">
    <text evidence="1">The sequence shown here is derived from an EMBL/GenBank/DDBJ whole genome shotgun (WGS) entry which is preliminary data.</text>
</comment>
<keyword evidence="2" id="KW-1185">Reference proteome</keyword>
<sequence length="140" mass="15478">MVEAGEEFSDHLLSISPENIFKLASHEVAHGILVESNDHLDYGIRIICDFQRYYLLTSAPENSRLRVAINLRTLLVGTLGAYVDNLVTEHDIVSCSCNFEVMIQDGKGLDQGFYVELEPPGLGYTYGLAKGCETNAVHSN</sequence>
<dbReference type="AlphaFoldDB" id="A0AAN9QVX5"/>
<reference evidence="1 2" key="1">
    <citation type="submission" date="2024-01" db="EMBL/GenBank/DDBJ databases">
        <title>The genomes of 5 underutilized Papilionoideae crops provide insights into root nodulation and disease resistanc.</title>
        <authorList>
            <person name="Jiang F."/>
        </authorList>
    </citation>
    <scope>NUCLEOTIDE SEQUENCE [LARGE SCALE GENOMIC DNA]</scope>
    <source>
        <strain evidence="1">LVBAO_FW01</strain>
        <tissue evidence="1">Leaves</tissue>
    </source>
</reference>
<protein>
    <submittedName>
        <fullName evidence="1">Uncharacterized protein</fullName>
    </submittedName>
</protein>
<evidence type="ECO:0000313" key="2">
    <source>
        <dbReference type="Proteomes" id="UP001367508"/>
    </source>
</evidence>
<evidence type="ECO:0000313" key="1">
    <source>
        <dbReference type="EMBL" id="KAK7345123.1"/>
    </source>
</evidence>
<accession>A0AAN9QVX5</accession>
<dbReference type="Proteomes" id="UP001367508">
    <property type="component" value="Unassembled WGS sequence"/>
</dbReference>
<organism evidence="1 2">
    <name type="scientific">Canavalia gladiata</name>
    <name type="common">Sword bean</name>
    <name type="synonym">Dolichos gladiatus</name>
    <dbReference type="NCBI Taxonomy" id="3824"/>
    <lineage>
        <taxon>Eukaryota</taxon>
        <taxon>Viridiplantae</taxon>
        <taxon>Streptophyta</taxon>
        <taxon>Embryophyta</taxon>
        <taxon>Tracheophyta</taxon>
        <taxon>Spermatophyta</taxon>
        <taxon>Magnoliopsida</taxon>
        <taxon>eudicotyledons</taxon>
        <taxon>Gunneridae</taxon>
        <taxon>Pentapetalae</taxon>
        <taxon>rosids</taxon>
        <taxon>fabids</taxon>
        <taxon>Fabales</taxon>
        <taxon>Fabaceae</taxon>
        <taxon>Papilionoideae</taxon>
        <taxon>50 kb inversion clade</taxon>
        <taxon>NPAAA clade</taxon>
        <taxon>indigoferoid/millettioid clade</taxon>
        <taxon>Phaseoleae</taxon>
        <taxon>Canavalia</taxon>
    </lineage>
</organism>